<accession>A0ABW4KKW4</accession>
<feature type="chain" id="PRO_5046636714" evidence="3">
    <location>
        <begin position="27"/>
        <end position="469"/>
    </location>
</feature>
<evidence type="ECO:0000259" key="4">
    <source>
        <dbReference type="SMART" id="SM01208"/>
    </source>
</evidence>
<dbReference type="InterPro" id="IPR007391">
    <property type="entry name" value="Vancomycin_resist_VanW"/>
</dbReference>
<name>A0ABW4KKW4_9BACI</name>
<comment type="caution">
    <text evidence="5">The sequence shown here is derived from an EMBL/GenBank/DDBJ whole genome shotgun (WGS) entry which is preliminary data.</text>
</comment>
<reference evidence="6" key="1">
    <citation type="journal article" date="2019" name="Int. J. Syst. Evol. Microbiol.">
        <title>The Global Catalogue of Microorganisms (GCM) 10K type strain sequencing project: providing services to taxonomists for standard genome sequencing and annotation.</title>
        <authorList>
            <consortium name="The Broad Institute Genomics Platform"/>
            <consortium name="The Broad Institute Genome Sequencing Center for Infectious Disease"/>
            <person name="Wu L."/>
            <person name="Ma J."/>
        </authorList>
    </citation>
    <scope>NUCLEOTIDE SEQUENCE [LARGE SCALE GENOMIC DNA]</scope>
    <source>
        <strain evidence="6">CGMCC 1.12295</strain>
    </source>
</reference>
<keyword evidence="6" id="KW-1185">Reference proteome</keyword>
<protein>
    <submittedName>
        <fullName evidence="5">VanW family protein</fullName>
    </submittedName>
</protein>
<evidence type="ECO:0000313" key="6">
    <source>
        <dbReference type="Proteomes" id="UP001597301"/>
    </source>
</evidence>
<evidence type="ECO:0000256" key="2">
    <source>
        <dbReference type="SAM" id="MobiDB-lite"/>
    </source>
</evidence>
<dbReference type="PANTHER" id="PTHR35788">
    <property type="entry name" value="EXPORTED PROTEIN-RELATED"/>
    <property type="match status" value="1"/>
</dbReference>
<dbReference type="PANTHER" id="PTHR35788:SF1">
    <property type="entry name" value="EXPORTED PROTEIN"/>
    <property type="match status" value="1"/>
</dbReference>
<evidence type="ECO:0000313" key="5">
    <source>
        <dbReference type="EMBL" id="MFD1708779.1"/>
    </source>
</evidence>
<dbReference type="Proteomes" id="UP001597301">
    <property type="component" value="Unassembled WGS sequence"/>
</dbReference>
<sequence>MLAHTFTSLIFLLCMMMSIPAGTASAAGTISQDAAVAGIPIGGLSYEEARSKVLAEIDAWKQGQPLQAEGVDETVSIPRGTFVFDVHQTFNEIEQESKRPWYLFFLKPKPVHVPLDVLANDKVSIQWPDYVDGEATLAKAKEEAAFLRNEPVPIVYKDQSALKQAITAEAVLPIPENIKLDTETLAGQINEMTIQPESSFSLTASVLEQISPTVHSETASFLATALYAAVLQTNMDIIQRHSHGFIPSYTEAGIEAAVNIAEKKDLIFHNPNFHSYTILSQVKNNRLYLSLYSVLKDSEYRYRVENIQVIKPRTLYRFSYDLEPGARVPIESGQSGLKAEIYRIQQSNGAIQQKTLISRDYYPPSPTVFLLSSQEPPEVLEGLPIEKELPGEAGSPLNSEEIKELLNKINEAACQTFEDATKRKACEQTLPDSILADDQAPEAKKAGQTDAAGQDESVEGDVPYESVKE</sequence>
<organism evidence="5 6">
    <name type="scientific">Siminovitchia sediminis</name>
    <dbReference type="NCBI Taxonomy" id="1274353"/>
    <lineage>
        <taxon>Bacteria</taxon>
        <taxon>Bacillati</taxon>
        <taxon>Bacillota</taxon>
        <taxon>Bacilli</taxon>
        <taxon>Bacillales</taxon>
        <taxon>Bacillaceae</taxon>
        <taxon>Siminovitchia</taxon>
    </lineage>
</organism>
<proteinExistence type="predicted"/>
<dbReference type="RefSeq" id="WP_380776552.1">
    <property type="nucleotide sequence ID" value="NZ_JBHUEO010000120.1"/>
</dbReference>
<dbReference type="InterPro" id="IPR011098">
    <property type="entry name" value="G5_dom"/>
</dbReference>
<dbReference type="Pfam" id="PF04294">
    <property type="entry name" value="VanW"/>
    <property type="match status" value="1"/>
</dbReference>
<dbReference type="InterPro" id="IPR052913">
    <property type="entry name" value="Glycopeptide_resist_protein"/>
</dbReference>
<dbReference type="EMBL" id="JBHUEO010000120">
    <property type="protein sequence ID" value="MFD1708779.1"/>
    <property type="molecule type" value="Genomic_DNA"/>
</dbReference>
<dbReference type="Pfam" id="PF07501">
    <property type="entry name" value="G5"/>
    <property type="match status" value="1"/>
</dbReference>
<feature type="domain" description="G5" evidence="4">
    <location>
        <begin position="298"/>
        <end position="375"/>
    </location>
</feature>
<gene>
    <name evidence="5" type="ORF">ACFSCZ_19065</name>
</gene>
<dbReference type="SMART" id="SM01208">
    <property type="entry name" value="G5"/>
    <property type="match status" value="1"/>
</dbReference>
<feature type="region of interest" description="Disordered" evidence="2">
    <location>
        <begin position="432"/>
        <end position="469"/>
    </location>
</feature>
<keyword evidence="1 3" id="KW-0732">Signal</keyword>
<feature type="signal peptide" evidence="3">
    <location>
        <begin position="1"/>
        <end position="26"/>
    </location>
</feature>
<evidence type="ECO:0000256" key="1">
    <source>
        <dbReference type="ARBA" id="ARBA00022729"/>
    </source>
</evidence>
<evidence type="ECO:0000256" key="3">
    <source>
        <dbReference type="SAM" id="SignalP"/>
    </source>
</evidence>